<reference evidence="2" key="1">
    <citation type="journal article" date="2019" name="Int. J. Syst. Evol. Microbiol.">
        <title>The Global Catalogue of Microorganisms (GCM) 10K type strain sequencing project: providing services to taxonomists for standard genome sequencing and annotation.</title>
        <authorList>
            <consortium name="The Broad Institute Genomics Platform"/>
            <consortium name="The Broad Institute Genome Sequencing Center for Infectious Disease"/>
            <person name="Wu L."/>
            <person name="Ma J."/>
        </authorList>
    </citation>
    <scope>NUCLEOTIDE SEQUENCE [LARGE SCALE GENOMIC DNA]</scope>
    <source>
        <strain evidence="2">KCTC 42964</strain>
    </source>
</reference>
<protein>
    <submittedName>
        <fullName evidence="1">DUF2125 domain-containing protein</fullName>
    </submittedName>
</protein>
<keyword evidence="2" id="KW-1185">Reference proteome</keyword>
<comment type="caution">
    <text evidence="1">The sequence shown here is derived from an EMBL/GenBank/DDBJ whole genome shotgun (WGS) entry which is preliminary data.</text>
</comment>
<dbReference type="RefSeq" id="WP_379904833.1">
    <property type="nucleotide sequence ID" value="NZ_JBHRTR010000036.1"/>
</dbReference>
<evidence type="ECO:0000313" key="1">
    <source>
        <dbReference type="EMBL" id="MFC3230043.1"/>
    </source>
</evidence>
<name>A0ABV7L5W5_9PROT</name>
<dbReference type="EMBL" id="JBHRTR010000036">
    <property type="protein sequence ID" value="MFC3230043.1"/>
    <property type="molecule type" value="Genomic_DNA"/>
</dbReference>
<evidence type="ECO:0000313" key="2">
    <source>
        <dbReference type="Proteomes" id="UP001595528"/>
    </source>
</evidence>
<dbReference type="Pfam" id="PF09898">
    <property type="entry name" value="DUF2125"/>
    <property type="match status" value="1"/>
</dbReference>
<organism evidence="1 2">
    <name type="scientific">Marinibaculum pumilum</name>
    <dbReference type="NCBI Taxonomy" id="1766165"/>
    <lineage>
        <taxon>Bacteria</taxon>
        <taxon>Pseudomonadati</taxon>
        <taxon>Pseudomonadota</taxon>
        <taxon>Alphaproteobacteria</taxon>
        <taxon>Rhodospirillales</taxon>
        <taxon>Rhodospirillaceae</taxon>
        <taxon>Marinibaculum</taxon>
    </lineage>
</organism>
<gene>
    <name evidence="1" type="ORF">ACFOGJ_22525</name>
</gene>
<sequence length="352" mass="37121">MRYFVLAAVLVVMVGGYTAYWFTLATATEDGIVAWQEAARSDGVVLRHRGVAVGGYPFRLEVTMEAPSLSFEEAGGTTTLSADEAFAVAQPWQPDHILARSIGPLRIDWRPPEGAPAAAAEANEAEASLRIGADGRIDRGAVDLHAIRGESAAGAFSAARGQVHLRRLPPDAQASREPADGAGAPDAAVPPVYDAAIQIDLLQLPDGSAPPELGREVQDLDLFATLRGDWPAGPFPAALASWRDAGGVVDVTDLKLAWGPTTLTSEGSITVDEAMRPLGAFTVRIGGYDRLLEIVGAARRIDGTQMALLKLLLDSMSRTDAQGNTSVQFPVSAQDGRLFLGPISLMPVPPLL</sequence>
<proteinExistence type="predicted"/>
<accession>A0ABV7L5W5</accession>
<dbReference type="Proteomes" id="UP001595528">
    <property type="component" value="Unassembled WGS sequence"/>
</dbReference>
<dbReference type="InterPro" id="IPR018666">
    <property type="entry name" value="DUF2125"/>
</dbReference>